<keyword evidence="13" id="KW-1185">Reference proteome</keyword>
<dbReference type="FunFam" id="1.10.10.60:FF:000246">
    <property type="entry name" value="Telomeric repeat-binding factor 2-interacting protein 1"/>
    <property type="match status" value="1"/>
</dbReference>
<comment type="subcellular location">
    <subcellularLocation>
        <location evidence="9">Nucleus</location>
    </subcellularLocation>
    <subcellularLocation>
        <location evidence="9">Chromosome</location>
        <location evidence="9">Telomere</location>
    </subcellularLocation>
</comment>
<keyword evidence="7 8" id="KW-0539">Nucleus</keyword>
<feature type="compositionally biased region" description="Polar residues" evidence="10">
    <location>
        <begin position="641"/>
        <end position="660"/>
    </location>
</feature>
<dbReference type="Proteomes" id="UP001199106">
    <property type="component" value="Unassembled WGS sequence"/>
</dbReference>
<keyword evidence="5" id="KW-0010">Activator</keyword>
<dbReference type="CDD" id="cd00084">
    <property type="entry name" value="HMG-box_SF"/>
    <property type="match status" value="1"/>
</dbReference>
<feature type="region of interest" description="Disordered" evidence="10">
    <location>
        <begin position="687"/>
        <end position="714"/>
    </location>
</feature>
<dbReference type="GO" id="GO:0005654">
    <property type="term" value="C:nucleoplasm"/>
    <property type="evidence" value="ECO:0007669"/>
    <property type="project" value="UniProtKB-ARBA"/>
</dbReference>
<evidence type="ECO:0000256" key="3">
    <source>
        <dbReference type="ARBA" id="ARBA00022895"/>
    </source>
</evidence>
<gene>
    <name evidence="12" type="ORF">G6011_05426</name>
</gene>
<evidence type="ECO:0000256" key="5">
    <source>
        <dbReference type="ARBA" id="ARBA00023159"/>
    </source>
</evidence>
<organism evidence="12 13">
    <name type="scientific">Alternaria panax</name>
    <dbReference type="NCBI Taxonomy" id="48097"/>
    <lineage>
        <taxon>Eukaryota</taxon>
        <taxon>Fungi</taxon>
        <taxon>Dikarya</taxon>
        <taxon>Ascomycota</taxon>
        <taxon>Pezizomycotina</taxon>
        <taxon>Dothideomycetes</taxon>
        <taxon>Pleosporomycetidae</taxon>
        <taxon>Pleosporales</taxon>
        <taxon>Pleosporineae</taxon>
        <taxon>Pleosporaceae</taxon>
        <taxon>Alternaria</taxon>
        <taxon>Alternaria sect. Panax</taxon>
    </lineage>
</organism>
<dbReference type="InterPro" id="IPR036420">
    <property type="entry name" value="BRCT_dom_sf"/>
</dbReference>
<sequence>MAGPTVHKDVAEGFEFSSGAGIFSGKKFWVAQRVPSRTRLLDDIKANGGEMVVLEKKADYRIADHFRPSTCAPGTISYTFVEKSIKEGELQDPGEHAAGPPMDEAREPGSVHQPPKSGRAFYTAEEDRILYKWVRDAEAAGARVNGNEIYKQLEAKYPRHTWQSWRDRYQKQLKNRPPSTVNIPDNAPPSPPSDQSNERMPLALSEPAKQETPKTEQASNVTNLGSKGKSKTKTDYSVDELETMFSTDDWLHLYAFVEEINNLKGTDQWESAWDGWAEAEGRQTVDQWQQFYEKVVHLQWLRDPISQREKIKRKVVQKLDAPGSQPTDLQSPKLGKPDEIPSTAAAQEEVGARQPPCFDEKRFIKLLKEIHGERLAPAYALYAMEKKEEVLNAQPALGHVALHKLLSDQWLSLPAEEKAPYFAKDQSIMKVTLESSRSPAHIASETKVLSSSTAHPESLNFYKDQEERYTKRLRENDFVEQEEETQLAPPAKRQKSGSATFTQKDPKGSSEGVCTQNQPAEISSVENSQSTSESQDAEELMQEQIRSESPDPGDDDATMVNLDENPEEKEVESTESDSFLGIDQLHPQPPSDNVDLRSNTPTPRAARQKVSNFSTQAILSSTQVNVPRPHEHAYGAKPQEQRCSSPFQQPESDASTTQSVEEFRRCLAEEEDPDQTLYSQAPQQLLRLSPSPAPSSTSSISTDSGDPDPPLTRDEIDEFYEDRNEEGFPNEFISKALKRTRMRPELAVRVLEAWRGGKPLPMDRGIWSIEDDAAVESGDGLELAKLELKHSLDGWGGITERLKFLEAYRSYN</sequence>
<feature type="compositionally biased region" description="Low complexity" evidence="10">
    <location>
        <begin position="521"/>
        <end position="534"/>
    </location>
</feature>
<dbReference type="Gene3D" id="1.10.10.60">
    <property type="entry name" value="Homeodomain-like"/>
    <property type="match status" value="1"/>
</dbReference>
<reference evidence="12" key="1">
    <citation type="submission" date="2021-07" db="EMBL/GenBank/DDBJ databases">
        <title>Genome Resource of American Ginseng Black Spot Pathogen Alternaria panax.</title>
        <authorList>
            <person name="Qiu C."/>
            <person name="Wang W."/>
            <person name="Liu Z."/>
        </authorList>
    </citation>
    <scope>NUCLEOTIDE SEQUENCE</scope>
    <source>
        <strain evidence="12">BNCC115425</strain>
    </source>
</reference>
<feature type="compositionally biased region" description="Low complexity" evidence="10">
    <location>
        <begin position="687"/>
        <end position="704"/>
    </location>
</feature>
<proteinExistence type="inferred from homology"/>
<dbReference type="InterPro" id="IPR009057">
    <property type="entry name" value="Homeodomain-like_sf"/>
</dbReference>
<feature type="region of interest" description="Disordered" evidence="10">
    <location>
        <begin position="175"/>
        <end position="235"/>
    </location>
</feature>
<name>A0AAD4FCL9_9PLEO</name>
<feature type="region of interest" description="Disordered" evidence="10">
    <location>
        <begin position="478"/>
        <end position="661"/>
    </location>
</feature>
<evidence type="ECO:0000256" key="6">
    <source>
        <dbReference type="ARBA" id="ARBA00023163"/>
    </source>
</evidence>
<dbReference type="Pfam" id="PF11626">
    <property type="entry name" value="Rap1_C"/>
    <property type="match status" value="1"/>
</dbReference>
<feature type="compositionally biased region" description="Polar residues" evidence="10">
    <location>
        <begin position="609"/>
        <end position="625"/>
    </location>
</feature>
<keyword evidence="3 9" id="KW-0779">Telomere</keyword>
<dbReference type="InterPro" id="IPR001357">
    <property type="entry name" value="BRCT_dom"/>
</dbReference>
<dbReference type="Gene3D" id="1.10.30.10">
    <property type="entry name" value="High mobility group box domain"/>
    <property type="match status" value="1"/>
</dbReference>
<keyword evidence="4" id="KW-0805">Transcription regulation</keyword>
<keyword evidence="6" id="KW-0804">Transcription</keyword>
<accession>A0AAD4FCL9</accession>
<dbReference type="InterPro" id="IPR039595">
    <property type="entry name" value="TE2IP/Rap1"/>
</dbReference>
<dbReference type="GO" id="GO:0070187">
    <property type="term" value="C:shelterin complex"/>
    <property type="evidence" value="ECO:0007669"/>
    <property type="project" value="TreeGrafter"/>
</dbReference>
<dbReference type="InterPro" id="IPR021661">
    <property type="entry name" value="Rap1_C"/>
</dbReference>
<feature type="domain" description="HMG box" evidence="11">
    <location>
        <begin position="372"/>
        <end position="421"/>
    </location>
</feature>
<dbReference type="AlphaFoldDB" id="A0AAD4FCL9"/>
<evidence type="ECO:0000256" key="2">
    <source>
        <dbReference type="ARBA" id="ARBA00022454"/>
    </source>
</evidence>
<dbReference type="Gene3D" id="3.40.50.10190">
    <property type="entry name" value="BRCT domain"/>
    <property type="match status" value="1"/>
</dbReference>
<evidence type="ECO:0000256" key="1">
    <source>
        <dbReference type="ARBA" id="ARBA00010467"/>
    </source>
</evidence>
<dbReference type="Pfam" id="PF16589">
    <property type="entry name" value="BRCT_2"/>
    <property type="match status" value="1"/>
</dbReference>
<dbReference type="PANTHER" id="PTHR16466">
    <property type="entry name" value="TELOMERE REPEAT-BINDING FACTOR 2-INTERACTING PROTEIN 1"/>
    <property type="match status" value="1"/>
</dbReference>
<protein>
    <recommendedName>
        <fullName evidence="9">DNA-binding protein RAP1</fullName>
    </recommendedName>
</protein>
<comment type="similarity">
    <text evidence="1 9">Belongs to the RAP1 family.</text>
</comment>
<dbReference type="Pfam" id="PF08914">
    <property type="entry name" value="Myb_Rap1"/>
    <property type="match status" value="1"/>
</dbReference>
<evidence type="ECO:0000259" key="11">
    <source>
        <dbReference type="PROSITE" id="PS50118"/>
    </source>
</evidence>
<evidence type="ECO:0000313" key="12">
    <source>
        <dbReference type="EMBL" id="KAG9187555.1"/>
    </source>
</evidence>
<comment type="caution">
    <text evidence="12">The sequence shown here is derived from an EMBL/GenBank/DDBJ whole genome shotgun (WGS) entry which is preliminary data.</text>
</comment>
<feature type="region of interest" description="Disordered" evidence="10">
    <location>
        <begin position="445"/>
        <end position="464"/>
    </location>
</feature>
<dbReference type="CDD" id="cd11655">
    <property type="entry name" value="rap1_myb-like"/>
    <property type="match status" value="1"/>
</dbReference>
<dbReference type="SUPFAM" id="SSF47095">
    <property type="entry name" value="HMG-box"/>
    <property type="match status" value="1"/>
</dbReference>
<feature type="DNA-binding region" description="HMG box" evidence="8">
    <location>
        <begin position="372"/>
        <end position="421"/>
    </location>
</feature>
<dbReference type="Pfam" id="PF00505">
    <property type="entry name" value="HMG_box"/>
    <property type="match status" value="1"/>
</dbReference>
<dbReference type="PANTHER" id="PTHR16466:SF6">
    <property type="entry name" value="TELOMERIC REPEAT-BINDING FACTOR 2-INTERACTING PROTEIN 1"/>
    <property type="match status" value="1"/>
</dbReference>
<evidence type="ECO:0000256" key="8">
    <source>
        <dbReference type="PROSITE-ProRule" id="PRU00267"/>
    </source>
</evidence>
<evidence type="ECO:0000256" key="4">
    <source>
        <dbReference type="ARBA" id="ARBA00023015"/>
    </source>
</evidence>
<dbReference type="InterPro" id="IPR009071">
    <property type="entry name" value="HMG_box_dom"/>
</dbReference>
<feature type="region of interest" description="Disordered" evidence="10">
    <location>
        <begin position="91"/>
        <end position="120"/>
    </location>
</feature>
<dbReference type="GO" id="GO:0042162">
    <property type="term" value="F:telomeric DNA binding"/>
    <property type="evidence" value="ECO:0007669"/>
    <property type="project" value="TreeGrafter"/>
</dbReference>
<evidence type="ECO:0000256" key="7">
    <source>
        <dbReference type="ARBA" id="ARBA00023242"/>
    </source>
</evidence>
<feature type="region of interest" description="Disordered" evidence="10">
    <location>
        <begin position="316"/>
        <end position="339"/>
    </location>
</feature>
<dbReference type="InterPro" id="IPR036910">
    <property type="entry name" value="HMG_box_dom_sf"/>
</dbReference>
<keyword evidence="8" id="KW-0238">DNA-binding</keyword>
<dbReference type="GO" id="GO:0031848">
    <property type="term" value="P:protection from non-homologous end joining at telomere"/>
    <property type="evidence" value="ECO:0007669"/>
    <property type="project" value="TreeGrafter"/>
</dbReference>
<evidence type="ECO:0000313" key="13">
    <source>
        <dbReference type="Proteomes" id="UP001199106"/>
    </source>
</evidence>
<dbReference type="SUPFAM" id="SSF46689">
    <property type="entry name" value="Homeodomain-like"/>
    <property type="match status" value="1"/>
</dbReference>
<feature type="compositionally biased region" description="Polar residues" evidence="10">
    <location>
        <begin position="215"/>
        <end position="225"/>
    </location>
</feature>
<keyword evidence="2 9" id="KW-0158">Chromosome</keyword>
<dbReference type="PROSITE" id="PS50118">
    <property type="entry name" value="HMG_BOX_2"/>
    <property type="match status" value="1"/>
</dbReference>
<comment type="subunit">
    <text evidence="9">Homodimer.</text>
</comment>
<dbReference type="EMBL" id="JAANER010000007">
    <property type="protein sequence ID" value="KAG9187555.1"/>
    <property type="molecule type" value="Genomic_DNA"/>
</dbReference>
<comment type="function">
    <text evidence="9">Involved in the regulation of telomere length, clustering and has a specific role in telomere position effect (TPE).</text>
</comment>
<evidence type="ECO:0000256" key="10">
    <source>
        <dbReference type="SAM" id="MobiDB-lite"/>
    </source>
</evidence>
<feature type="compositionally biased region" description="Acidic residues" evidence="10">
    <location>
        <begin position="564"/>
        <end position="575"/>
    </location>
</feature>
<dbReference type="GO" id="GO:0010833">
    <property type="term" value="P:telomere maintenance via telomere lengthening"/>
    <property type="evidence" value="ECO:0007669"/>
    <property type="project" value="UniProtKB-UniRule"/>
</dbReference>
<evidence type="ECO:0000256" key="9">
    <source>
        <dbReference type="RuleBase" id="RU367107"/>
    </source>
</evidence>
<dbReference type="InterPro" id="IPR015010">
    <property type="entry name" value="TERF2IP_Myb"/>
</dbReference>